<dbReference type="AlphaFoldDB" id="A0AA36E6W7"/>
<evidence type="ECO:0000313" key="1">
    <source>
        <dbReference type="EMBL" id="CAI9284442.1"/>
    </source>
</evidence>
<dbReference type="EMBL" id="OX465081">
    <property type="protein sequence ID" value="CAI9284442.1"/>
    <property type="molecule type" value="Genomic_DNA"/>
</dbReference>
<reference evidence="1" key="1">
    <citation type="submission" date="2023-04" db="EMBL/GenBank/DDBJ databases">
        <authorList>
            <person name="Vijverberg K."/>
            <person name="Xiong W."/>
            <person name="Schranz E."/>
        </authorList>
    </citation>
    <scope>NUCLEOTIDE SEQUENCE</scope>
</reference>
<accession>A0AA36E6W7</accession>
<sequence>MAHKSSHSSDLHYKPEFNRMVVSFRDVLTLVSPKLKKRHVEDMAKHISNKQNKHKKLWKLVLQEDSDDEQVVPETPLTNATLGNSLPVRDSLVKSTYEETGNLDGNLETSTMDKPINHSEQPTISILEKENIIPPEVLNTESFNVEVRTLIINANLFDTDVNVNKGKRIFHYEAQVNPSFILSSSIETSVIDTTVSLPSFIVPNSSHILAFNHSPTFDTIIH</sequence>
<evidence type="ECO:0000313" key="2">
    <source>
        <dbReference type="Proteomes" id="UP001177003"/>
    </source>
</evidence>
<dbReference type="Proteomes" id="UP001177003">
    <property type="component" value="Chromosome 5"/>
</dbReference>
<gene>
    <name evidence="1" type="ORF">LSALG_LOCUS23970</name>
</gene>
<name>A0AA36E6W7_LACSI</name>
<keyword evidence="2" id="KW-1185">Reference proteome</keyword>
<organism evidence="1 2">
    <name type="scientific">Lactuca saligna</name>
    <name type="common">Willowleaf lettuce</name>
    <dbReference type="NCBI Taxonomy" id="75948"/>
    <lineage>
        <taxon>Eukaryota</taxon>
        <taxon>Viridiplantae</taxon>
        <taxon>Streptophyta</taxon>
        <taxon>Embryophyta</taxon>
        <taxon>Tracheophyta</taxon>
        <taxon>Spermatophyta</taxon>
        <taxon>Magnoliopsida</taxon>
        <taxon>eudicotyledons</taxon>
        <taxon>Gunneridae</taxon>
        <taxon>Pentapetalae</taxon>
        <taxon>asterids</taxon>
        <taxon>campanulids</taxon>
        <taxon>Asterales</taxon>
        <taxon>Asteraceae</taxon>
        <taxon>Cichorioideae</taxon>
        <taxon>Cichorieae</taxon>
        <taxon>Lactucinae</taxon>
        <taxon>Lactuca</taxon>
    </lineage>
</organism>
<protein>
    <submittedName>
        <fullName evidence="1">Uncharacterized protein</fullName>
    </submittedName>
</protein>
<proteinExistence type="predicted"/>